<comment type="caution">
    <text evidence="3">The sequence shown here is derived from an EMBL/GenBank/DDBJ whole genome shotgun (WGS) entry which is preliminary data.</text>
</comment>
<keyword evidence="4" id="KW-1185">Reference proteome</keyword>
<dbReference type="STRING" id="303698.A0A1V6TDE6"/>
<reference evidence="4" key="1">
    <citation type="journal article" date="2017" name="Nat. Microbiol.">
        <title>Global analysis of biosynthetic gene clusters reveals vast potential of secondary metabolite production in Penicillium species.</title>
        <authorList>
            <person name="Nielsen J.C."/>
            <person name="Grijseels S."/>
            <person name="Prigent S."/>
            <person name="Ji B."/>
            <person name="Dainat J."/>
            <person name="Nielsen K.F."/>
            <person name="Frisvad J.C."/>
            <person name="Workman M."/>
            <person name="Nielsen J."/>
        </authorList>
    </citation>
    <scope>NUCLEOTIDE SEQUENCE [LARGE SCALE GENOMIC DNA]</scope>
    <source>
        <strain evidence="4">IBT 24891</strain>
    </source>
</reference>
<dbReference type="SUPFAM" id="SSF54909">
    <property type="entry name" value="Dimeric alpha+beta barrel"/>
    <property type="match status" value="1"/>
</dbReference>
<evidence type="ECO:0000313" key="4">
    <source>
        <dbReference type="Proteomes" id="UP000191285"/>
    </source>
</evidence>
<name>A0A1V6TDE6_9EURO</name>
<comment type="subunit">
    <text evidence="1">Homodimer.</text>
</comment>
<evidence type="ECO:0000256" key="1">
    <source>
        <dbReference type="ARBA" id="ARBA00011738"/>
    </source>
</evidence>
<dbReference type="PANTHER" id="PTHR33178">
    <property type="match status" value="1"/>
</dbReference>
<dbReference type="InterPro" id="IPR011008">
    <property type="entry name" value="Dimeric_a/b-barrel"/>
</dbReference>
<dbReference type="EMBL" id="MLKD01000007">
    <property type="protein sequence ID" value="OQE24405.1"/>
    <property type="molecule type" value="Genomic_DNA"/>
</dbReference>
<dbReference type="OrthoDB" id="42919at2759"/>
<proteinExistence type="predicted"/>
<dbReference type="InterPro" id="IPR044662">
    <property type="entry name" value="HS1/DABB1-like"/>
</dbReference>
<dbReference type="PROSITE" id="PS51502">
    <property type="entry name" value="S_R_A_B_BARREL"/>
    <property type="match status" value="1"/>
</dbReference>
<evidence type="ECO:0000259" key="2">
    <source>
        <dbReference type="PROSITE" id="PS51502"/>
    </source>
</evidence>
<dbReference type="Pfam" id="PF07876">
    <property type="entry name" value="Dabb"/>
    <property type="match status" value="1"/>
</dbReference>
<dbReference type="AlphaFoldDB" id="A0A1V6TDE6"/>
<dbReference type="Proteomes" id="UP000191285">
    <property type="component" value="Unassembled WGS sequence"/>
</dbReference>
<evidence type="ECO:0000313" key="3">
    <source>
        <dbReference type="EMBL" id="OQE24405.1"/>
    </source>
</evidence>
<protein>
    <recommendedName>
        <fullName evidence="2">Stress-response A/B barrel domain-containing protein</fullName>
    </recommendedName>
</protein>
<organism evidence="3 4">
    <name type="scientific">Penicillium steckii</name>
    <dbReference type="NCBI Taxonomy" id="303698"/>
    <lineage>
        <taxon>Eukaryota</taxon>
        <taxon>Fungi</taxon>
        <taxon>Dikarya</taxon>
        <taxon>Ascomycota</taxon>
        <taxon>Pezizomycotina</taxon>
        <taxon>Eurotiomycetes</taxon>
        <taxon>Eurotiomycetidae</taxon>
        <taxon>Eurotiales</taxon>
        <taxon>Aspergillaceae</taxon>
        <taxon>Penicillium</taxon>
    </lineage>
</organism>
<dbReference type="Gene3D" id="3.30.70.100">
    <property type="match status" value="1"/>
</dbReference>
<dbReference type="SMART" id="SM00886">
    <property type="entry name" value="Dabb"/>
    <property type="match status" value="1"/>
</dbReference>
<gene>
    <name evidence="3" type="ORF">PENSTE_c007G00693</name>
</gene>
<dbReference type="PANTHER" id="PTHR33178:SF17">
    <property type="entry name" value="STRESS-RESPONSE A_B BARREL DOMAIN-CONTAINING PROTEIN"/>
    <property type="match status" value="1"/>
</dbReference>
<feature type="domain" description="Stress-response A/B barrel" evidence="2">
    <location>
        <begin position="3"/>
        <end position="101"/>
    </location>
</feature>
<accession>A0A1V6TDE6</accession>
<dbReference type="InterPro" id="IPR013097">
    <property type="entry name" value="Dabb"/>
</dbReference>
<sequence length="132" mass="15398">MTIVHMVMFKFRPEVSQEHKDTFVRELRKLKNLDCVKGQRLVVGGASLTDPIERSKGFEFALLSLHENLGELEKYQASKEHHWVTSNYMFPFKEDLMRYDFEVSPEDEWMWNFPTVAAKGVNGENGITHCSE</sequence>